<dbReference type="InterPro" id="IPR020821">
    <property type="entry name" value="ENPP1-3/EXOG-like_nuc-like"/>
</dbReference>
<accession>A0A5N5JEM1</accession>
<gene>
    <name evidence="4" type="ORF">PHYPO_G00170330</name>
</gene>
<dbReference type="InterPro" id="IPR039015">
    <property type="entry name" value="ENDOD1"/>
</dbReference>
<dbReference type="EMBL" id="VFJC01000030">
    <property type="protein sequence ID" value="KAB5517709.1"/>
    <property type="molecule type" value="Genomic_DNA"/>
</dbReference>
<evidence type="ECO:0000259" key="3">
    <source>
        <dbReference type="SMART" id="SM00892"/>
    </source>
</evidence>
<dbReference type="GO" id="GO:0046872">
    <property type="term" value="F:metal ion binding"/>
    <property type="evidence" value="ECO:0007669"/>
    <property type="project" value="InterPro"/>
</dbReference>
<feature type="chain" id="PRO_5024334248" evidence="1">
    <location>
        <begin position="20"/>
        <end position="590"/>
    </location>
</feature>
<dbReference type="PANTHER" id="PTHR21472">
    <property type="entry name" value="ENDONUCLEASE DOMAIN-CONTAINING 1 PROTEIN ENDOD1"/>
    <property type="match status" value="1"/>
</dbReference>
<dbReference type="GO" id="GO:0003676">
    <property type="term" value="F:nucleic acid binding"/>
    <property type="evidence" value="ECO:0007669"/>
    <property type="project" value="InterPro"/>
</dbReference>
<dbReference type="Proteomes" id="UP000327468">
    <property type="component" value="Chromosome 29"/>
</dbReference>
<dbReference type="SUPFAM" id="SSF54060">
    <property type="entry name" value="His-Me finger endonucleases"/>
    <property type="match status" value="1"/>
</dbReference>
<dbReference type="Gene3D" id="3.40.570.10">
    <property type="entry name" value="Extracellular Endonuclease, subunit A"/>
    <property type="match status" value="1"/>
</dbReference>
<dbReference type="InterPro" id="IPR044925">
    <property type="entry name" value="His-Me_finger_sf"/>
</dbReference>
<dbReference type="AlphaFoldDB" id="A0A5N5JEM1"/>
<evidence type="ECO:0000313" key="4">
    <source>
        <dbReference type="EMBL" id="KAB5517709.1"/>
    </source>
</evidence>
<evidence type="ECO:0000259" key="2">
    <source>
        <dbReference type="SMART" id="SM00477"/>
    </source>
</evidence>
<keyword evidence="5" id="KW-1185">Reference proteome</keyword>
<sequence>MFVPALLICIVLRAFSAQAKVVHDFRQECKDFFYKKTEPGGMDQNAKKICQYAEKLGPYYATLYSVYHKIPLYSAYRFDSKCFTDSGRPSTWHLEPQLSKPEQQTLYYMVHETQSNKNAYKGSQAISNDYSETGYDRGHLNPNSFQCNEGRMATFTLTNAAPMDACFNRNQWGKWEKTLRSFLKDTLASDGGAATAYIVTGTVPSANLRIPQREISEEPERVTVPSHIWTAVCYEHLSDNKKSFSFGYMGENRPEGSISLMSVSNLNTHIKNLYRQRAEISIFVDECFGDNNKLDEVKAKFQTLSNLPVNPGVQMSSDMQNIYLTLRRAVSSDIIPEKKFKVSEMTIKLAFDSMSTYHDVVKDLKVSSGSTCLLTRVKPLVRNDLRKSNISGVSDAVECLLVQEKQKTAADGSPCSSFSDSRYSCQCETKGETKSCCSTPCLYEENLNSYRCYSGQTQIECSAHYSLVTFNGQKCLDDHPCARYGEDYYWCKTISGSWDYCSPPLWRSKARNGKYCRTDHACAKYGSGYMWCYTDGEGNYDKCCTSDDCYSAVNGQTCRSNHTCGYHGEDYLWCYTDYEGNWNYCCTSCG</sequence>
<evidence type="ECO:0000313" key="5">
    <source>
        <dbReference type="Proteomes" id="UP000327468"/>
    </source>
</evidence>
<dbReference type="InterPro" id="IPR001604">
    <property type="entry name" value="Endo_G_ENPP1-like_dom"/>
</dbReference>
<keyword evidence="1" id="KW-0732">Signal</keyword>
<reference evidence="4 5" key="1">
    <citation type="submission" date="2019-06" db="EMBL/GenBank/DDBJ databases">
        <title>A chromosome-scale genome assembly of the striped catfish, Pangasianodon hypophthalmus.</title>
        <authorList>
            <person name="Wen M."/>
            <person name="Zahm M."/>
            <person name="Roques C."/>
            <person name="Cabau C."/>
            <person name="Klopp C."/>
            <person name="Donnadieu C."/>
            <person name="Jouanno E."/>
            <person name="Avarre J.-C."/>
            <person name="Campet M."/>
            <person name="Ha T.T.T."/>
            <person name="Dugue R."/>
            <person name="Lampietro C."/>
            <person name="Louis A."/>
            <person name="Herpin A."/>
            <person name="Echchiki A."/>
            <person name="Berthelot C."/>
            <person name="Parey E."/>
            <person name="Roest-Crollius H."/>
            <person name="Braasch I."/>
            <person name="Postlethwait J."/>
            <person name="Bobe J."/>
            <person name="Montfort J."/>
            <person name="Bouchez O."/>
            <person name="Begum T."/>
            <person name="Schartl M."/>
            <person name="Guiguen Y."/>
        </authorList>
    </citation>
    <scope>NUCLEOTIDE SEQUENCE [LARGE SCALE GENOMIC DNA]</scope>
    <source>
        <strain evidence="4 5">Indonesia</strain>
        <tissue evidence="4">Blood</tissue>
    </source>
</reference>
<feature type="domain" description="ENPP1-3/EXOG-like endonuclease/phosphodiesterase" evidence="2">
    <location>
        <begin position="57"/>
        <end position="280"/>
    </location>
</feature>
<proteinExistence type="predicted"/>
<dbReference type="SMART" id="SM00892">
    <property type="entry name" value="Endonuclease_NS"/>
    <property type="match status" value="1"/>
</dbReference>
<feature type="domain" description="DNA/RNA non-specific endonuclease/pyrophosphatase/phosphodiesterase" evidence="3">
    <location>
        <begin position="56"/>
        <end position="276"/>
    </location>
</feature>
<dbReference type="GO" id="GO:0016787">
    <property type="term" value="F:hydrolase activity"/>
    <property type="evidence" value="ECO:0007669"/>
    <property type="project" value="InterPro"/>
</dbReference>
<dbReference type="Pfam" id="PF01223">
    <property type="entry name" value="Endonuclease_NS"/>
    <property type="match status" value="1"/>
</dbReference>
<comment type="caution">
    <text evidence="4">The sequence shown here is derived from an EMBL/GenBank/DDBJ whole genome shotgun (WGS) entry which is preliminary data.</text>
</comment>
<dbReference type="SMART" id="SM00477">
    <property type="entry name" value="NUC"/>
    <property type="match status" value="1"/>
</dbReference>
<feature type="signal peptide" evidence="1">
    <location>
        <begin position="1"/>
        <end position="19"/>
    </location>
</feature>
<dbReference type="InterPro" id="IPR044929">
    <property type="entry name" value="DNA/RNA_non-sp_Endonuclease_sf"/>
</dbReference>
<organism evidence="4 5">
    <name type="scientific">Pangasianodon hypophthalmus</name>
    <name type="common">Striped catfish</name>
    <name type="synonym">Helicophagus hypophthalmus</name>
    <dbReference type="NCBI Taxonomy" id="310915"/>
    <lineage>
        <taxon>Eukaryota</taxon>
        <taxon>Metazoa</taxon>
        <taxon>Chordata</taxon>
        <taxon>Craniata</taxon>
        <taxon>Vertebrata</taxon>
        <taxon>Euteleostomi</taxon>
        <taxon>Actinopterygii</taxon>
        <taxon>Neopterygii</taxon>
        <taxon>Teleostei</taxon>
        <taxon>Ostariophysi</taxon>
        <taxon>Siluriformes</taxon>
        <taxon>Pangasiidae</taxon>
        <taxon>Pangasianodon</taxon>
    </lineage>
</organism>
<name>A0A5N5JEM1_PANHP</name>
<dbReference type="PANTHER" id="PTHR21472:SF21">
    <property type="entry name" value="ENDONUCLEASE DOMAIN-CONTAINING 1 PROTEIN-LIKE-RELATED"/>
    <property type="match status" value="1"/>
</dbReference>
<protein>
    <submittedName>
        <fullName evidence="4">Uncharacterized protein</fullName>
    </submittedName>
</protein>
<evidence type="ECO:0000256" key="1">
    <source>
        <dbReference type="SAM" id="SignalP"/>
    </source>
</evidence>